<proteinExistence type="predicted"/>
<sequence>MDIDAIRRANLQTLLEEAGGSIDALAEKADANPKYLSQIQSGWMGKKDKKPRAVGSAMARRLEKACNKPAGWMDSQHGYSAPPANAAATQANEPGAAYHTRAPALACAKVLQEAVIAMAKQAGIDPITLATNTVSAQNKIADALIAQQQANASGDSGAFFSIDAKSVTASTSTKKNTGA</sequence>
<dbReference type="Proteomes" id="UP000319502">
    <property type="component" value="Unassembled WGS sequence"/>
</dbReference>
<protein>
    <submittedName>
        <fullName evidence="1">Uncharacterized protein</fullName>
    </submittedName>
</protein>
<keyword evidence="2" id="KW-1185">Reference proteome</keyword>
<dbReference type="CDD" id="cd00093">
    <property type="entry name" value="HTH_XRE"/>
    <property type="match status" value="1"/>
</dbReference>
<comment type="caution">
    <text evidence="1">The sequence shown here is derived from an EMBL/GenBank/DDBJ whole genome shotgun (WGS) entry which is preliminary data.</text>
</comment>
<dbReference type="EMBL" id="VMNK01000014">
    <property type="protein sequence ID" value="TVO53831.1"/>
    <property type="molecule type" value="Genomic_DNA"/>
</dbReference>
<evidence type="ECO:0000313" key="2">
    <source>
        <dbReference type="Proteomes" id="UP000319502"/>
    </source>
</evidence>
<accession>A0A557QLQ5</accession>
<gene>
    <name evidence="1" type="ORF">FHP91_13620</name>
</gene>
<reference evidence="1 2" key="1">
    <citation type="submission" date="2019-07" db="EMBL/GenBank/DDBJ databases">
        <title>The pathways for chlorine oxyanion respiration interact through the shared metabolite chlorate.</title>
        <authorList>
            <person name="Barnum T.P."/>
            <person name="Cheng Y."/>
            <person name="Hill K.A."/>
            <person name="Lucas L.N."/>
            <person name="Carlson H.K."/>
            <person name="Coates J.D."/>
        </authorList>
    </citation>
    <scope>NUCLEOTIDE SEQUENCE [LARGE SCALE GENOMIC DNA]</scope>
    <source>
        <strain evidence="1 2">SFB-3</strain>
    </source>
</reference>
<organism evidence="1 2">
    <name type="scientific">Denitromonas halophila</name>
    <dbReference type="NCBI Taxonomy" id="1629404"/>
    <lineage>
        <taxon>Bacteria</taxon>
        <taxon>Pseudomonadati</taxon>
        <taxon>Pseudomonadota</taxon>
        <taxon>Betaproteobacteria</taxon>
        <taxon>Rhodocyclales</taxon>
        <taxon>Zoogloeaceae</taxon>
        <taxon>Denitromonas</taxon>
    </lineage>
</organism>
<dbReference type="AlphaFoldDB" id="A0A557QLQ5"/>
<name>A0A557QLQ5_9RHOO</name>
<dbReference type="OrthoDB" id="9021722at2"/>
<evidence type="ECO:0000313" key="1">
    <source>
        <dbReference type="EMBL" id="TVO53831.1"/>
    </source>
</evidence>
<dbReference type="InterPro" id="IPR001387">
    <property type="entry name" value="Cro/C1-type_HTH"/>
</dbReference>
<dbReference type="RefSeq" id="WP_144310120.1">
    <property type="nucleotide sequence ID" value="NZ_VMNK01000014.1"/>
</dbReference>